<reference evidence="7 8" key="1">
    <citation type="journal article" date="2004" name="Nat. Biotechnol.">
        <title>The genome sequence of the anaerobic, sulfate-reducing bacterium Desulfovibrio vulgaris Hildenborough.</title>
        <authorList>
            <person name="Heidelberg J.F."/>
            <person name="Seshadri R."/>
            <person name="Haveman S.A."/>
            <person name="Hemme C.L."/>
            <person name="Paulsen I.T."/>
            <person name="Kolonay J.F."/>
            <person name="Eisen J.A."/>
            <person name="Ward N."/>
            <person name="Methe B."/>
            <person name="Brinkac L.M."/>
            <person name="Daugherty S.C."/>
            <person name="Deboy R.T."/>
            <person name="Dodson R.J."/>
            <person name="Durkin A.S."/>
            <person name="Madupu R."/>
            <person name="Nelson W.C."/>
            <person name="Sullivan S.A."/>
            <person name="Fouts D."/>
            <person name="Haft D.H."/>
            <person name="Selengut J."/>
            <person name="Peterson J.D."/>
            <person name="Davidsen T.M."/>
            <person name="Zafar N."/>
            <person name="Zhou L."/>
            <person name="Radune D."/>
            <person name="Dimitrov G."/>
            <person name="Hance M."/>
            <person name="Tran K."/>
            <person name="Khouri H."/>
            <person name="Gill J."/>
            <person name="Utterback T.R."/>
            <person name="Feldblyum T.V."/>
            <person name="Wall J.D."/>
            <person name="Voordouw G."/>
            <person name="Fraser C.M."/>
        </authorList>
    </citation>
    <scope>NUCLEOTIDE SEQUENCE [LARGE SCALE GENOMIC DNA]</scope>
    <source>
        <strain evidence="8">ATCC 29579 / DSM 644 / NCIMB 8303 / VKM B-1760 / Hildenborough</strain>
    </source>
</reference>
<evidence type="ECO:0000256" key="3">
    <source>
        <dbReference type="ARBA" id="ARBA00023004"/>
    </source>
</evidence>
<dbReference type="InterPro" id="IPR050157">
    <property type="entry name" value="PSI_iron-sulfur_center"/>
</dbReference>
<keyword evidence="2" id="KW-0479">Metal-binding</keyword>
<gene>
    <name evidence="7" type="ordered locus">DVU_0498</name>
</gene>
<dbReference type="PATRIC" id="fig|882.5.peg.475"/>
<dbReference type="EnsemblBacteria" id="AAS94980">
    <property type="protein sequence ID" value="AAS94980"/>
    <property type="gene ID" value="DVU_0498"/>
</dbReference>
<feature type="domain" description="4Fe-4S ferredoxin-type" evidence="6">
    <location>
        <begin position="397"/>
        <end position="426"/>
    </location>
</feature>
<dbReference type="Gene3D" id="3.30.70.20">
    <property type="match status" value="2"/>
</dbReference>
<dbReference type="GO" id="GO:0051539">
    <property type="term" value="F:4 iron, 4 sulfur cluster binding"/>
    <property type="evidence" value="ECO:0007669"/>
    <property type="project" value="UniProtKB-KW"/>
</dbReference>
<proteinExistence type="predicted"/>
<evidence type="ECO:0000256" key="1">
    <source>
        <dbReference type="ARBA" id="ARBA00022485"/>
    </source>
</evidence>
<evidence type="ECO:0000259" key="6">
    <source>
        <dbReference type="PROSITE" id="PS51379"/>
    </source>
</evidence>
<dbReference type="AlphaFoldDB" id="Q72ES1"/>
<sequence length="501" mass="55244">MMTARTDAARGTSRPATLAVNVHTTYTTRQHDTWGRHTLSPARHTTGRHMGHLTGKDVYRRLAGKLDNTPVRTPDTPAFRALLRELYTPEEADLVACMPYRPATASRIAAVCRMGRARVEAMLDTLCAKGLVIDLREGDTATYMISPIVIGIFEFTMMRTGGDLPHGTWARLFNDYMFGDTTFFDANFASGQRISIMRALPHEEAVEEAARTEILDHERARALVDRHTTFAVGLCSCRHEKVHIGEEPCDAPLETCTSLGSGAEFLIRNGFARRIDRAEMLDILARSRDLGLTLSTDNVRRDAGFICHCCGCCCNLMRGIKVTGHTGILVTSNWLATCDADACTGCGLCVRACPVDALHVVRKDGQRTASNETVDARGDVPDDEAASSTARRGKARRRLEVDTSVCLGCGVCALRCPTGALRLEERPARVFHPEDSFERVILQSLERGTFQNLIFDNPASRSQAFMRGLVGGFLRLDPVKRALMGDRLRSRFLGAIRRVAT</sequence>
<dbReference type="InterPro" id="IPR017900">
    <property type="entry name" value="4Fe4S_Fe_S_CS"/>
</dbReference>
<dbReference type="STRING" id="882.DVU_0498"/>
<feature type="region of interest" description="Disordered" evidence="5">
    <location>
        <begin position="370"/>
        <end position="393"/>
    </location>
</feature>
<dbReference type="PANTHER" id="PTHR24960">
    <property type="entry name" value="PHOTOSYSTEM I IRON-SULFUR CENTER-RELATED"/>
    <property type="match status" value="1"/>
</dbReference>
<keyword evidence="4" id="KW-0411">Iron-sulfur</keyword>
<keyword evidence="8" id="KW-1185">Reference proteome</keyword>
<dbReference type="PROSITE" id="PS51379">
    <property type="entry name" value="4FE4S_FER_2"/>
    <property type="match status" value="2"/>
</dbReference>
<dbReference type="PANTHER" id="PTHR24960:SF79">
    <property type="entry name" value="PHOTOSYSTEM I IRON-SULFUR CENTER"/>
    <property type="match status" value="1"/>
</dbReference>
<evidence type="ECO:0000256" key="4">
    <source>
        <dbReference type="ARBA" id="ARBA00023014"/>
    </source>
</evidence>
<dbReference type="PhylomeDB" id="Q72ES1"/>
<dbReference type="HOGENOM" id="CLU_043380_1_0_7"/>
<evidence type="ECO:0000313" key="7">
    <source>
        <dbReference type="EMBL" id="AAS94980.1"/>
    </source>
</evidence>
<dbReference type="Pfam" id="PF12838">
    <property type="entry name" value="Fer4_7"/>
    <property type="match status" value="1"/>
</dbReference>
<dbReference type="eggNOG" id="COG1145">
    <property type="taxonomic scope" value="Bacteria"/>
</dbReference>
<accession>Q72ES1</accession>
<keyword evidence="1" id="KW-0004">4Fe-4S</keyword>
<dbReference type="OrthoDB" id="5422255at2"/>
<dbReference type="InterPro" id="IPR017896">
    <property type="entry name" value="4Fe4S_Fe-S-bd"/>
</dbReference>
<protein>
    <submittedName>
        <fullName evidence="7">Iron-sulfur cluster-binding protein, putative</fullName>
    </submittedName>
</protein>
<dbReference type="Proteomes" id="UP000002194">
    <property type="component" value="Chromosome"/>
</dbReference>
<dbReference type="GO" id="GO:0046872">
    <property type="term" value="F:metal ion binding"/>
    <property type="evidence" value="ECO:0007669"/>
    <property type="project" value="UniProtKB-KW"/>
</dbReference>
<evidence type="ECO:0000256" key="5">
    <source>
        <dbReference type="SAM" id="MobiDB-lite"/>
    </source>
</evidence>
<dbReference type="KEGG" id="dvu:DVU_0498"/>
<organism evidence="7 8">
    <name type="scientific">Nitratidesulfovibrio vulgaris (strain ATCC 29579 / DSM 644 / CCUG 34227 / NCIMB 8303 / VKM B-1760 / Hildenborough)</name>
    <name type="common">Desulfovibrio vulgaris</name>
    <dbReference type="NCBI Taxonomy" id="882"/>
    <lineage>
        <taxon>Bacteria</taxon>
        <taxon>Pseudomonadati</taxon>
        <taxon>Thermodesulfobacteriota</taxon>
        <taxon>Desulfovibrionia</taxon>
        <taxon>Desulfovibrionales</taxon>
        <taxon>Desulfovibrionaceae</taxon>
        <taxon>Nitratidesulfovibrio</taxon>
    </lineage>
</organism>
<feature type="domain" description="4Fe-4S ferredoxin-type" evidence="6">
    <location>
        <begin position="334"/>
        <end position="363"/>
    </location>
</feature>
<dbReference type="EMBL" id="AE017285">
    <property type="protein sequence ID" value="AAS94980.1"/>
    <property type="molecule type" value="Genomic_DNA"/>
</dbReference>
<evidence type="ECO:0000313" key="8">
    <source>
        <dbReference type="Proteomes" id="UP000002194"/>
    </source>
</evidence>
<evidence type="ECO:0000256" key="2">
    <source>
        <dbReference type="ARBA" id="ARBA00022723"/>
    </source>
</evidence>
<name>Q72ES1_NITV2</name>
<dbReference type="SUPFAM" id="SSF54862">
    <property type="entry name" value="4Fe-4S ferredoxins"/>
    <property type="match status" value="1"/>
</dbReference>
<dbReference type="PaxDb" id="882-DVU_0498"/>
<keyword evidence="3" id="KW-0408">Iron</keyword>
<dbReference type="PROSITE" id="PS00198">
    <property type="entry name" value="4FE4S_FER_1"/>
    <property type="match status" value="1"/>
</dbReference>